<dbReference type="NCBIfam" id="TIGR00682">
    <property type="entry name" value="lpxK"/>
    <property type="match status" value="1"/>
</dbReference>
<evidence type="ECO:0000256" key="13">
    <source>
        <dbReference type="HAMAP-Rule" id="MF_00409"/>
    </source>
</evidence>
<keyword evidence="10 13" id="KW-0067">ATP-binding</keyword>
<evidence type="ECO:0000256" key="12">
    <source>
        <dbReference type="ARBA" id="ARBA00029757"/>
    </source>
</evidence>
<dbReference type="SUPFAM" id="SSF52540">
    <property type="entry name" value="P-loop containing nucleoside triphosphate hydrolases"/>
    <property type="match status" value="1"/>
</dbReference>
<dbReference type="GO" id="GO:0009029">
    <property type="term" value="F:lipid-A 4'-kinase activity"/>
    <property type="evidence" value="ECO:0007669"/>
    <property type="project" value="UniProtKB-EC"/>
</dbReference>
<dbReference type="Pfam" id="PF02606">
    <property type="entry name" value="LpxK"/>
    <property type="match status" value="1"/>
</dbReference>
<feature type="binding site" evidence="13">
    <location>
        <begin position="47"/>
        <end position="54"/>
    </location>
    <ligand>
        <name>ATP</name>
        <dbReference type="ChEBI" id="CHEBI:30616"/>
    </ligand>
</feature>
<evidence type="ECO:0000256" key="6">
    <source>
        <dbReference type="ARBA" id="ARBA00022556"/>
    </source>
</evidence>
<keyword evidence="11 13" id="KW-0443">Lipid metabolism</keyword>
<dbReference type="EMBL" id="JAVRIA010000003">
    <property type="protein sequence ID" value="MDT0558318.1"/>
    <property type="molecule type" value="Genomic_DNA"/>
</dbReference>
<comment type="pathway">
    <text evidence="2 13">Glycolipid biosynthesis; lipid IV(A) biosynthesis; lipid IV(A) from (3R)-3-hydroxytetradecanoyl-[acyl-carrier-protein] and UDP-N-acetyl-alpha-D-glucosamine: step 6/6.</text>
</comment>
<dbReference type="HAMAP" id="MF_00409">
    <property type="entry name" value="LpxK"/>
    <property type="match status" value="1"/>
</dbReference>
<evidence type="ECO:0000256" key="11">
    <source>
        <dbReference type="ARBA" id="ARBA00023098"/>
    </source>
</evidence>
<comment type="catalytic activity">
    <reaction evidence="13">
        <text>a lipid A disaccharide + ATP = a lipid IVA + ADP + H(+)</text>
        <dbReference type="Rhea" id="RHEA:67840"/>
        <dbReference type="ChEBI" id="CHEBI:15378"/>
        <dbReference type="ChEBI" id="CHEBI:30616"/>
        <dbReference type="ChEBI" id="CHEBI:176343"/>
        <dbReference type="ChEBI" id="CHEBI:176425"/>
        <dbReference type="ChEBI" id="CHEBI:456216"/>
        <dbReference type="EC" id="2.7.1.130"/>
    </reaction>
</comment>
<evidence type="ECO:0000256" key="10">
    <source>
        <dbReference type="ARBA" id="ARBA00022840"/>
    </source>
</evidence>
<keyword evidence="9 13" id="KW-0418">Kinase</keyword>
<organism evidence="14 15">
    <name type="scientific">Microcosmobacter mediterraneus</name>
    <dbReference type="NCBI Taxonomy" id="3075607"/>
    <lineage>
        <taxon>Bacteria</taxon>
        <taxon>Pseudomonadati</taxon>
        <taxon>Bacteroidota</taxon>
        <taxon>Flavobacteriia</taxon>
        <taxon>Flavobacteriales</taxon>
        <taxon>Flavobacteriaceae</taxon>
        <taxon>Microcosmobacter</taxon>
    </lineage>
</organism>
<dbReference type="RefSeq" id="WP_311427092.1">
    <property type="nucleotide sequence ID" value="NZ_JAVRIA010000003.1"/>
</dbReference>
<gene>
    <name evidence="13 14" type="primary">lpxK</name>
    <name evidence="14" type="ORF">RM697_06660</name>
</gene>
<keyword evidence="7 13" id="KW-0808">Transferase</keyword>
<comment type="function">
    <text evidence="1 13">Transfers the gamma-phosphate of ATP to the 4'-position of a tetraacyldisaccharide 1-phosphate intermediate (termed DS-1-P) to form tetraacyldisaccharide 1,4'-bis-phosphate (lipid IVA).</text>
</comment>
<keyword evidence="5 13" id="KW-0444">Lipid biosynthesis</keyword>
<evidence type="ECO:0000256" key="1">
    <source>
        <dbReference type="ARBA" id="ARBA00002274"/>
    </source>
</evidence>
<name>A0ABU2YJI1_9FLAO</name>
<evidence type="ECO:0000256" key="8">
    <source>
        <dbReference type="ARBA" id="ARBA00022741"/>
    </source>
</evidence>
<keyword evidence="8 13" id="KW-0547">Nucleotide-binding</keyword>
<keyword evidence="6 13" id="KW-0441">Lipid A biosynthesis</keyword>
<evidence type="ECO:0000256" key="2">
    <source>
        <dbReference type="ARBA" id="ARBA00004870"/>
    </source>
</evidence>
<dbReference type="PANTHER" id="PTHR42724">
    <property type="entry name" value="TETRAACYLDISACCHARIDE 4'-KINASE"/>
    <property type="match status" value="1"/>
</dbReference>
<evidence type="ECO:0000313" key="14">
    <source>
        <dbReference type="EMBL" id="MDT0558318.1"/>
    </source>
</evidence>
<reference evidence="14 15" key="1">
    <citation type="submission" date="2023-09" db="EMBL/GenBank/DDBJ databases">
        <authorList>
            <person name="Rey-Velasco X."/>
        </authorList>
    </citation>
    <scope>NUCLEOTIDE SEQUENCE [LARGE SCALE GENOMIC DNA]</scope>
    <source>
        <strain evidence="14 15">W332</strain>
    </source>
</reference>
<dbReference type="InterPro" id="IPR003758">
    <property type="entry name" value="LpxK"/>
</dbReference>
<evidence type="ECO:0000256" key="9">
    <source>
        <dbReference type="ARBA" id="ARBA00022777"/>
    </source>
</evidence>
<evidence type="ECO:0000256" key="4">
    <source>
        <dbReference type="ARBA" id="ARBA00016436"/>
    </source>
</evidence>
<accession>A0ABU2YJI1</accession>
<dbReference type="PANTHER" id="PTHR42724:SF1">
    <property type="entry name" value="TETRAACYLDISACCHARIDE 4'-KINASE, MITOCHONDRIAL-RELATED"/>
    <property type="match status" value="1"/>
</dbReference>
<evidence type="ECO:0000313" key="15">
    <source>
        <dbReference type="Proteomes" id="UP001259492"/>
    </source>
</evidence>
<proteinExistence type="inferred from homology"/>
<dbReference type="InterPro" id="IPR027417">
    <property type="entry name" value="P-loop_NTPase"/>
</dbReference>
<evidence type="ECO:0000256" key="3">
    <source>
        <dbReference type="ARBA" id="ARBA00012071"/>
    </source>
</evidence>
<evidence type="ECO:0000256" key="5">
    <source>
        <dbReference type="ARBA" id="ARBA00022516"/>
    </source>
</evidence>
<dbReference type="EC" id="2.7.1.130" evidence="3 13"/>
<protein>
    <recommendedName>
        <fullName evidence="4 13">Tetraacyldisaccharide 4'-kinase</fullName>
        <ecNumber evidence="3 13">2.7.1.130</ecNumber>
    </recommendedName>
    <alternativeName>
        <fullName evidence="12 13">Lipid A 4'-kinase</fullName>
    </alternativeName>
</protein>
<keyword evidence="15" id="KW-1185">Reference proteome</keyword>
<comment type="caution">
    <text evidence="14">The sequence shown here is derived from an EMBL/GenBank/DDBJ whole genome shotgun (WGS) entry which is preliminary data.</text>
</comment>
<evidence type="ECO:0000256" key="7">
    <source>
        <dbReference type="ARBA" id="ARBA00022679"/>
    </source>
</evidence>
<dbReference type="Proteomes" id="UP001259492">
    <property type="component" value="Unassembled WGS sequence"/>
</dbReference>
<comment type="similarity">
    <text evidence="13">Belongs to the LpxK family.</text>
</comment>
<sequence>MKIIRLLLLPIVPLYWLVTGIRNMLYDFGVFDARTYNFPVICVGNLSTGGTGKTPTTEYLIRLLKDNYSLATLSRGYGRNTNGYLLADENSSADTIGDEPFQLYSKFKNDILVAVDEQRQEGIKKLKSQLEDLQIVLLDDAFQHRAVKAGFNILLTAYDNLYVNDMCLPTGNLREPVSGADRAQVIIVTKCPKDISKAEQSKIRSLLKSKTNQSVYFSYIKYSETIISNNSTKYLEDLKSNNFTLVTGIADANPLVTFLEEKQFNFEHLNFKDHHNFTSKDISELETKSLILTTEKDYMRLKDKLNDLTKLYYTPIEMVFVDEGSFFENDVYNFVTKFY</sequence>